<organism evidence="2 3">
    <name type="scientific">Acidocella aromatica</name>
    <dbReference type="NCBI Taxonomy" id="1303579"/>
    <lineage>
        <taxon>Bacteria</taxon>
        <taxon>Pseudomonadati</taxon>
        <taxon>Pseudomonadota</taxon>
        <taxon>Alphaproteobacteria</taxon>
        <taxon>Acetobacterales</taxon>
        <taxon>Acidocellaceae</taxon>
        <taxon>Acidocella</taxon>
    </lineage>
</organism>
<dbReference type="SUPFAM" id="SSF46955">
    <property type="entry name" value="Putative DNA-binding domain"/>
    <property type="match status" value="1"/>
</dbReference>
<evidence type="ECO:0000313" key="3">
    <source>
        <dbReference type="Proteomes" id="UP000553706"/>
    </source>
</evidence>
<dbReference type="GO" id="GO:0003677">
    <property type="term" value="F:DNA binding"/>
    <property type="evidence" value="ECO:0007669"/>
    <property type="project" value="UniProtKB-KW"/>
</dbReference>
<dbReference type="EMBL" id="JACHFJ010000001">
    <property type="protein sequence ID" value="MBB5371999.1"/>
    <property type="molecule type" value="Genomic_DNA"/>
</dbReference>
<gene>
    <name evidence="2" type="ORF">HNP71_000223</name>
</gene>
<dbReference type="RefSeq" id="WP_343062170.1">
    <property type="nucleotide sequence ID" value="NZ_JACHFJ010000001.1"/>
</dbReference>
<evidence type="ECO:0000313" key="2">
    <source>
        <dbReference type="EMBL" id="MBB5371999.1"/>
    </source>
</evidence>
<proteinExistence type="predicted"/>
<name>A0A840VI77_9PROT</name>
<protein>
    <submittedName>
        <fullName evidence="2">Putative DNA-binding transcriptional regulator AlpA</fullName>
    </submittedName>
</protein>
<dbReference type="AlphaFoldDB" id="A0A840VI77"/>
<dbReference type="Pfam" id="PF12728">
    <property type="entry name" value="HTH_17"/>
    <property type="match status" value="1"/>
</dbReference>
<dbReference type="InterPro" id="IPR009061">
    <property type="entry name" value="DNA-bd_dom_put_sf"/>
</dbReference>
<keyword evidence="2" id="KW-0238">DNA-binding</keyword>
<feature type="domain" description="Helix-turn-helix" evidence="1">
    <location>
        <begin position="28"/>
        <end position="80"/>
    </location>
</feature>
<accession>A0A840VI77</accession>
<reference evidence="2 3" key="1">
    <citation type="submission" date="2020-08" db="EMBL/GenBank/DDBJ databases">
        <title>Genomic Encyclopedia of Type Strains, Phase IV (KMG-IV): sequencing the most valuable type-strain genomes for metagenomic binning, comparative biology and taxonomic classification.</title>
        <authorList>
            <person name="Goeker M."/>
        </authorList>
    </citation>
    <scope>NUCLEOTIDE SEQUENCE [LARGE SCALE GENOMIC DNA]</scope>
    <source>
        <strain evidence="2 3">DSM 27026</strain>
    </source>
</reference>
<evidence type="ECO:0000259" key="1">
    <source>
        <dbReference type="Pfam" id="PF12728"/>
    </source>
</evidence>
<comment type="caution">
    <text evidence="2">The sequence shown here is derived from an EMBL/GenBank/DDBJ whole genome shotgun (WGS) entry which is preliminary data.</text>
</comment>
<sequence>METDMAEKNAAAQSGIATIAAGPETARLLTPREAAERLGATVEALERWRGRGGGPAFVKLSAKFVRYRLEDLDAFVQACRRESTAG</sequence>
<dbReference type="InterPro" id="IPR041657">
    <property type="entry name" value="HTH_17"/>
</dbReference>
<keyword evidence="3" id="KW-1185">Reference proteome</keyword>
<dbReference type="Proteomes" id="UP000553706">
    <property type="component" value="Unassembled WGS sequence"/>
</dbReference>